<keyword evidence="6" id="KW-1133">Transmembrane helix</keyword>
<dbReference type="InterPro" id="IPR003441">
    <property type="entry name" value="NAC-dom"/>
</dbReference>
<evidence type="ECO:0000256" key="5">
    <source>
        <dbReference type="SAM" id="MobiDB-lite"/>
    </source>
</evidence>
<feature type="region of interest" description="Disordered" evidence="5">
    <location>
        <begin position="1"/>
        <end position="21"/>
    </location>
</feature>
<reference evidence="8 9" key="1">
    <citation type="journal article" date="2018" name="PLoS Genet.">
        <title>Population sequencing reveals clonal diversity and ancestral inbreeding in the grapevine cultivar Chardonnay.</title>
        <authorList>
            <person name="Roach M.J."/>
            <person name="Johnson D.L."/>
            <person name="Bohlmann J."/>
            <person name="van Vuuren H.J."/>
            <person name="Jones S.J."/>
            <person name="Pretorius I.S."/>
            <person name="Schmidt S.A."/>
            <person name="Borneman A.R."/>
        </authorList>
    </citation>
    <scope>NUCLEOTIDE SEQUENCE [LARGE SCALE GENOMIC DNA]</scope>
    <source>
        <strain evidence="9">cv. Chardonnay</strain>
        <tissue evidence="8">Leaf</tissue>
    </source>
</reference>
<keyword evidence="2" id="KW-0238">DNA-binding</keyword>
<gene>
    <name evidence="8" type="primary">NAC019_1</name>
    <name evidence="8" type="ORF">CK203_012364</name>
</gene>
<feature type="region of interest" description="Disordered" evidence="5">
    <location>
        <begin position="192"/>
        <end position="215"/>
    </location>
</feature>
<keyword evidence="4" id="KW-0539">Nucleus</keyword>
<dbReference type="AlphaFoldDB" id="A0A438JL67"/>
<dbReference type="EMBL" id="QGNW01000037">
    <property type="protein sequence ID" value="RVX09708.1"/>
    <property type="molecule type" value="Genomic_DNA"/>
</dbReference>
<dbReference type="GO" id="GO:0006355">
    <property type="term" value="P:regulation of DNA-templated transcription"/>
    <property type="evidence" value="ECO:0007669"/>
    <property type="project" value="InterPro"/>
</dbReference>
<name>A0A438JL67_VITVI</name>
<evidence type="ECO:0000256" key="4">
    <source>
        <dbReference type="ARBA" id="ARBA00023242"/>
    </source>
</evidence>
<protein>
    <submittedName>
        <fullName evidence="8">NAC domain-containing protein 19</fullName>
    </submittedName>
</protein>
<evidence type="ECO:0000259" key="7">
    <source>
        <dbReference type="PROSITE" id="PS51005"/>
    </source>
</evidence>
<keyword evidence="6" id="KW-0472">Membrane</keyword>
<evidence type="ECO:0000256" key="6">
    <source>
        <dbReference type="SAM" id="Phobius"/>
    </source>
</evidence>
<feature type="compositionally biased region" description="Polar residues" evidence="5">
    <location>
        <begin position="1"/>
        <end position="11"/>
    </location>
</feature>
<organism evidence="8 9">
    <name type="scientific">Vitis vinifera</name>
    <name type="common">Grape</name>
    <dbReference type="NCBI Taxonomy" id="29760"/>
    <lineage>
        <taxon>Eukaryota</taxon>
        <taxon>Viridiplantae</taxon>
        <taxon>Streptophyta</taxon>
        <taxon>Embryophyta</taxon>
        <taxon>Tracheophyta</taxon>
        <taxon>Spermatophyta</taxon>
        <taxon>Magnoliopsida</taxon>
        <taxon>eudicotyledons</taxon>
        <taxon>Gunneridae</taxon>
        <taxon>Pentapetalae</taxon>
        <taxon>rosids</taxon>
        <taxon>Vitales</taxon>
        <taxon>Vitaceae</taxon>
        <taxon>Viteae</taxon>
        <taxon>Vitis</taxon>
    </lineage>
</organism>
<sequence length="313" mass="36025">MEGNGDNNSQGRLPDRLQPFPANEDGLNYEQILLYSSFLDLPDLSEEAWMENDQFQVEQRRQPVQQGVKEIEEEQVAWADEYFRSCPPGYRFLPTDEQLIKDYLLRKVNNEPLPINRIRTVVLYDYRPDVLVGKRFVFLVHYFLVVCFFLFLSGTQFQNKNRFLTFLALDTVGMSFVLSIFDSVPVRGITEWPPQDSNLGPDLKRKHPNGTRPSRSVAHGLDGYWKATSVDKAIISDGQVIGFRKALDFYDGNQSSGIKTKWKMHEYRLNQKSLPPNNSNGSDPTKSRFFLQLDDWVLCKVYMKGGSNKSNGS</sequence>
<feature type="transmembrane region" description="Helical" evidence="6">
    <location>
        <begin position="136"/>
        <end position="157"/>
    </location>
</feature>
<dbReference type="GO" id="GO:0003677">
    <property type="term" value="F:DNA binding"/>
    <property type="evidence" value="ECO:0007669"/>
    <property type="project" value="UniProtKB-KW"/>
</dbReference>
<dbReference type="PANTHER" id="PTHR31719:SF94">
    <property type="entry name" value="PROTEIN ATAF2"/>
    <property type="match status" value="1"/>
</dbReference>
<dbReference type="PROSITE" id="PS51005">
    <property type="entry name" value="NAC"/>
    <property type="match status" value="1"/>
</dbReference>
<evidence type="ECO:0000313" key="9">
    <source>
        <dbReference type="Proteomes" id="UP000288805"/>
    </source>
</evidence>
<comment type="caution">
    <text evidence="8">The sequence shown here is derived from an EMBL/GenBank/DDBJ whole genome shotgun (WGS) entry which is preliminary data.</text>
</comment>
<dbReference type="Gene3D" id="2.170.150.80">
    <property type="entry name" value="NAC domain"/>
    <property type="match status" value="2"/>
</dbReference>
<keyword evidence="3" id="KW-0804">Transcription</keyword>
<feature type="domain" description="NAC" evidence="7">
    <location>
        <begin position="86"/>
        <end position="304"/>
    </location>
</feature>
<dbReference type="Pfam" id="PF02365">
    <property type="entry name" value="NAM"/>
    <property type="match status" value="2"/>
</dbReference>
<dbReference type="PANTHER" id="PTHR31719">
    <property type="entry name" value="NAC TRANSCRIPTION FACTOR 56"/>
    <property type="match status" value="1"/>
</dbReference>
<dbReference type="SUPFAM" id="SSF101941">
    <property type="entry name" value="NAC domain"/>
    <property type="match status" value="2"/>
</dbReference>
<evidence type="ECO:0000256" key="3">
    <source>
        <dbReference type="ARBA" id="ARBA00023163"/>
    </source>
</evidence>
<dbReference type="Proteomes" id="UP000288805">
    <property type="component" value="Unassembled WGS sequence"/>
</dbReference>
<keyword evidence="6" id="KW-0812">Transmembrane</keyword>
<proteinExistence type="predicted"/>
<evidence type="ECO:0000313" key="8">
    <source>
        <dbReference type="EMBL" id="RVX09708.1"/>
    </source>
</evidence>
<accession>A0A438JL67</accession>
<evidence type="ECO:0000256" key="2">
    <source>
        <dbReference type="ARBA" id="ARBA00023125"/>
    </source>
</evidence>
<dbReference type="InterPro" id="IPR036093">
    <property type="entry name" value="NAC_dom_sf"/>
</dbReference>
<keyword evidence="1" id="KW-0805">Transcription regulation</keyword>
<evidence type="ECO:0000256" key="1">
    <source>
        <dbReference type="ARBA" id="ARBA00023015"/>
    </source>
</evidence>